<dbReference type="InterPro" id="IPR056366">
    <property type="entry name" value="Ribosomal_eL24"/>
</dbReference>
<comment type="similarity">
    <text evidence="1">Belongs to the eukaryotic ribosomal protein eL24 family.</text>
</comment>
<dbReference type="AlphaFoldDB" id="A0A401KE47"/>
<protein>
    <submittedName>
        <fullName evidence="4">Ribosome biogenesis protein RLP24</fullName>
    </submittedName>
</protein>
<dbReference type="GO" id="GO:0042273">
    <property type="term" value="P:ribosomal large subunit biogenesis"/>
    <property type="evidence" value="ECO:0007669"/>
    <property type="project" value="TreeGrafter"/>
</dbReference>
<feature type="region of interest" description="Disordered" evidence="2">
    <location>
        <begin position="170"/>
        <end position="212"/>
    </location>
</feature>
<accession>A0A401KE47</accession>
<gene>
    <name evidence="4" type="ORF">AAWM_00505</name>
</gene>
<evidence type="ECO:0000256" key="1">
    <source>
        <dbReference type="ARBA" id="ARBA00005647"/>
    </source>
</evidence>
<dbReference type="Gene3D" id="2.30.170.20">
    <property type="entry name" value="Ribosomal protein L24e"/>
    <property type="match status" value="1"/>
</dbReference>
<dbReference type="EMBL" id="BDHI01000001">
    <property type="protein sequence ID" value="GCB17620.1"/>
    <property type="molecule type" value="Genomic_DNA"/>
</dbReference>
<evidence type="ECO:0000259" key="3">
    <source>
        <dbReference type="Pfam" id="PF01246"/>
    </source>
</evidence>
<organism evidence="4 5">
    <name type="scientific">Aspergillus awamori</name>
    <name type="common">Black koji mold</name>
    <dbReference type="NCBI Taxonomy" id="105351"/>
    <lineage>
        <taxon>Eukaryota</taxon>
        <taxon>Fungi</taxon>
        <taxon>Dikarya</taxon>
        <taxon>Ascomycota</taxon>
        <taxon>Pezizomycotina</taxon>
        <taxon>Eurotiomycetes</taxon>
        <taxon>Eurotiomycetidae</taxon>
        <taxon>Eurotiales</taxon>
        <taxon>Aspergillaceae</taxon>
        <taxon>Aspergillus</taxon>
    </lineage>
</organism>
<dbReference type="PANTHER" id="PTHR10792">
    <property type="entry name" value="60S RIBOSOMAL PROTEIN L24"/>
    <property type="match status" value="1"/>
</dbReference>
<evidence type="ECO:0000313" key="5">
    <source>
        <dbReference type="Proteomes" id="UP000286921"/>
    </source>
</evidence>
<evidence type="ECO:0000313" key="4">
    <source>
        <dbReference type="EMBL" id="GCB17620.1"/>
    </source>
</evidence>
<feature type="domain" description="Large ribosomal subunit protein eL24-related N-terminal" evidence="3">
    <location>
        <begin position="59"/>
        <end position="88"/>
    </location>
</feature>
<name>A0A401KE47_ASPAW</name>
<dbReference type="InterPro" id="IPR038630">
    <property type="entry name" value="L24e/L24_sf"/>
</dbReference>
<keyword evidence="5" id="KW-1185">Reference proteome</keyword>
<dbReference type="STRING" id="105351.A0A401KE47"/>
<dbReference type="InterPro" id="IPR000988">
    <property type="entry name" value="Ribosomal_eL24-rel_N"/>
</dbReference>
<comment type="caution">
    <text evidence="4">The sequence shown here is derived from an EMBL/GenBank/DDBJ whole genome shotgun (WGS) entry which is preliminary data.</text>
</comment>
<dbReference type="GO" id="GO:0003735">
    <property type="term" value="F:structural constituent of ribosome"/>
    <property type="evidence" value="ECO:0007669"/>
    <property type="project" value="InterPro"/>
</dbReference>
<dbReference type="GO" id="GO:0005730">
    <property type="term" value="C:nucleolus"/>
    <property type="evidence" value="ECO:0007669"/>
    <property type="project" value="TreeGrafter"/>
</dbReference>
<evidence type="ECO:0000256" key="2">
    <source>
        <dbReference type="SAM" id="MobiDB-lite"/>
    </source>
</evidence>
<proteinExistence type="inferred from homology"/>
<reference evidence="4 5" key="1">
    <citation type="submission" date="2016-09" db="EMBL/GenBank/DDBJ databases">
        <title>Aspergillus awamori IFM 58123T.</title>
        <authorList>
            <person name="Kusuya Y."/>
            <person name="Shimizu M."/>
            <person name="Takahashi H."/>
            <person name="Yaguchi T."/>
        </authorList>
    </citation>
    <scope>NUCLEOTIDE SEQUENCE [LARGE SCALE GENOMIC DNA]</scope>
    <source>
        <strain evidence="4 5">IFM 58123</strain>
    </source>
</reference>
<dbReference type="Pfam" id="PF01246">
    <property type="entry name" value="Ribosomal_L24e"/>
    <property type="match status" value="1"/>
</dbReference>
<dbReference type="PANTHER" id="PTHR10792:SF8">
    <property type="entry name" value="RIBOSOME BIOGENESIS PROTEIN RLP24-RELATED"/>
    <property type="match status" value="1"/>
</dbReference>
<sequence length="212" mass="24663">MRCVPRHFASAHPGRNLSSGKDLRLTYLTELKRATFALGLFTLARPRPGLIRFKLTPTTHQNFKAKRQPRRVKWTKAGRAAKGKEMIVDSSLVLSQFAKKRNVPVKYDRNLVAATIKAMERVEEIRQRRERVFTKRRLAGKLARDRKREADRKVVMEGEHLIRKELREREEGQPLVAETAKASRLHGEERLRQKKKTRMLVDGTTQEEMDVD</sequence>
<dbReference type="Proteomes" id="UP000286921">
    <property type="component" value="Unassembled WGS sequence"/>
</dbReference>